<dbReference type="InterPro" id="IPR038765">
    <property type="entry name" value="Papain-like_cys_pep_sf"/>
</dbReference>
<comment type="catalytic activity">
    <reaction evidence="1 7 8">
        <text>Thiol-dependent hydrolysis of ester, thioester, amide, peptide and isopeptide bonds formed by the C-terminal Gly of ubiquitin (a 76-residue protein attached to proteins as an intracellular targeting signal).</text>
        <dbReference type="EC" id="3.4.19.12"/>
    </reaction>
</comment>
<dbReference type="PROSITE" id="PS52048">
    <property type="entry name" value="UCH_DOMAIN"/>
    <property type="match status" value="1"/>
</dbReference>
<evidence type="ECO:0000256" key="8">
    <source>
        <dbReference type="RuleBase" id="RU361215"/>
    </source>
</evidence>
<accession>A0A9P8QB86</accession>
<evidence type="ECO:0000313" key="10">
    <source>
        <dbReference type="EMBL" id="KAH3687842.1"/>
    </source>
</evidence>
<dbReference type="InterPro" id="IPR001578">
    <property type="entry name" value="Peptidase_C12_UCH"/>
</dbReference>
<sequence>MSQNQSAVIPLESNPQIFTQFAQYLGLDPTYTYHDVYSLDDPDLLSFIPRPVHSVILLFPITKKYEELKKSEDLKITSNDNIVWFRQTVKNACGLFALLNSLSNLDSSLYVLSSPIHEFIAHSKDPVKVEELIMKLKSDIYTHLAQDANMNSTSAPDESEDVNLHFLSFIKKDGHIYEMDGRRPGVWKLGEVGNTDSEDLLSEKLLFDRIKQFIDLTEGDDKLKFSVMALAPSFD</sequence>
<keyword evidence="3 7" id="KW-0645">Protease</keyword>
<feature type="active site" description="Proton donor" evidence="7">
    <location>
        <position position="165"/>
    </location>
</feature>
<evidence type="ECO:0000259" key="9">
    <source>
        <dbReference type="PROSITE" id="PS52048"/>
    </source>
</evidence>
<dbReference type="AlphaFoldDB" id="A0A9P8QB86"/>
<evidence type="ECO:0000256" key="2">
    <source>
        <dbReference type="ARBA" id="ARBA00009326"/>
    </source>
</evidence>
<dbReference type="InterPro" id="IPR036959">
    <property type="entry name" value="Peptidase_C12_UCH_sf"/>
</dbReference>
<proteinExistence type="inferred from homology"/>
<reference evidence="10" key="1">
    <citation type="journal article" date="2021" name="Open Biol.">
        <title>Shared evolutionary footprints suggest mitochondrial oxidative damage underlies multiple complex I losses in fungi.</title>
        <authorList>
            <person name="Schikora-Tamarit M.A."/>
            <person name="Marcet-Houben M."/>
            <person name="Nosek J."/>
            <person name="Gabaldon T."/>
        </authorList>
    </citation>
    <scope>NUCLEOTIDE SEQUENCE</scope>
    <source>
        <strain evidence="10">CBS2887</strain>
    </source>
</reference>
<dbReference type="EMBL" id="JAEUBG010000606">
    <property type="protein sequence ID" value="KAH3687842.1"/>
    <property type="molecule type" value="Genomic_DNA"/>
</dbReference>
<dbReference type="PRINTS" id="PR00707">
    <property type="entry name" value="UBCTHYDRLASE"/>
</dbReference>
<organism evidence="10 11">
    <name type="scientific">Wickerhamomyces pijperi</name>
    <name type="common">Yeast</name>
    <name type="synonym">Pichia pijperi</name>
    <dbReference type="NCBI Taxonomy" id="599730"/>
    <lineage>
        <taxon>Eukaryota</taxon>
        <taxon>Fungi</taxon>
        <taxon>Dikarya</taxon>
        <taxon>Ascomycota</taxon>
        <taxon>Saccharomycotina</taxon>
        <taxon>Saccharomycetes</taxon>
        <taxon>Phaffomycetales</taxon>
        <taxon>Wickerhamomycetaceae</taxon>
        <taxon>Wickerhamomyces</taxon>
    </lineage>
</organism>
<dbReference type="GO" id="GO:0004843">
    <property type="term" value="F:cysteine-type deubiquitinase activity"/>
    <property type="evidence" value="ECO:0007669"/>
    <property type="project" value="UniProtKB-UniRule"/>
</dbReference>
<evidence type="ECO:0000256" key="7">
    <source>
        <dbReference type="PROSITE-ProRule" id="PRU01393"/>
    </source>
</evidence>
<evidence type="ECO:0000256" key="4">
    <source>
        <dbReference type="ARBA" id="ARBA00022786"/>
    </source>
</evidence>
<dbReference type="Pfam" id="PF01088">
    <property type="entry name" value="Peptidase_C12"/>
    <property type="match status" value="1"/>
</dbReference>
<keyword evidence="11" id="KW-1185">Reference proteome</keyword>
<dbReference type="GO" id="GO:0016579">
    <property type="term" value="P:protein deubiquitination"/>
    <property type="evidence" value="ECO:0007669"/>
    <property type="project" value="TreeGrafter"/>
</dbReference>
<dbReference type="Proteomes" id="UP000774326">
    <property type="component" value="Unassembled WGS sequence"/>
</dbReference>
<feature type="site" description="Important for enzyme activity" evidence="7">
    <location>
        <position position="180"/>
    </location>
</feature>
<reference evidence="10" key="2">
    <citation type="submission" date="2021-01" db="EMBL/GenBank/DDBJ databases">
        <authorList>
            <person name="Schikora-Tamarit M.A."/>
        </authorList>
    </citation>
    <scope>NUCLEOTIDE SEQUENCE</scope>
    <source>
        <strain evidence="10">CBS2887</strain>
    </source>
</reference>
<dbReference type="PANTHER" id="PTHR10589">
    <property type="entry name" value="UBIQUITIN CARBOXYL-TERMINAL HYDROLASE"/>
    <property type="match status" value="1"/>
</dbReference>
<evidence type="ECO:0000256" key="3">
    <source>
        <dbReference type="ARBA" id="ARBA00022670"/>
    </source>
</evidence>
<feature type="domain" description="UCH catalytic" evidence="9">
    <location>
        <begin position="7"/>
        <end position="232"/>
    </location>
</feature>
<dbReference type="PANTHER" id="PTHR10589:SF17">
    <property type="entry name" value="UBIQUITIN CARBOXYL-TERMINAL HYDROLASE"/>
    <property type="match status" value="1"/>
</dbReference>
<dbReference type="GO" id="GO:0006511">
    <property type="term" value="P:ubiquitin-dependent protein catabolic process"/>
    <property type="evidence" value="ECO:0007669"/>
    <property type="project" value="UniProtKB-UniRule"/>
</dbReference>
<keyword evidence="4 7" id="KW-0833">Ubl conjugation pathway</keyword>
<protein>
    <recommendedName>
        <fullName evidence="8">Ubiquitin carboxyl-terminal hydrolase</fullName>
        <ecNumber evidence="8">3.4.19.12</ecNumber>
    </recommendedName>
</protein>
<dbReference type="SUPFAM" id="SSF54001">
    <property type="entry name" value="Cysteine proteinases"/>
    <property type="match status" value="1"/>
</dbReference>
<feature type="site" description="Transition state stabilizer" evidence="7">
    <location>
        <position position="87"/>
    </location>
</feature>
<feature type="active site" description="Nucleophile" evidence="7">
    <location>
        <position position="93"/>
    </location>
</feature>
<keyword evidence="5 7" id="KW-0378">Hydrolase</keyword>
<evidence type="ECO:0000256" key="1">
    <source>
        <dbReference type="ARBA" id="ARBA00000707"/>
    </source>
</evidence>
<name>A0A9P8QB86_WICPI</name>
<gene>
    <name evidence="10" type="ORF">WICPIJ_001181</name>
</gene>
<evidence type="ECO:0000256" key="6">
    <source>
        <dbReference type="ARBA" id="ARBA00022807"/>
    </source>
</evidence>
<comment type="similarity">
    <text evidence="2 7 8">Belongs to the peptidase C12 family.</text>
</comment>
<comment type="caution">
    <text evidence="10">The sequence shown here is derived from an EMBL/GenBank/DDBJ whole genome shotgun (WGS) entry which is preliminary data.</text>
</comment>
<evidence type="ECO:0000313" key="11">
    <source>
        <dbReference type="Proteomes" id="UP000774326"/>
    </source>
</evidence>
<evidence type="ECO:0000256" key="5">
    <source>
        <dbReference type="ARBA" id="ARBA00022801"/>
    </source>
</evidence>
<dbReference type="GO" id="GO:0005737">
    <property type="term" value="C:cytoplasm"/>
    <property type="evidence" value="ECO:0007669"/>
    <property type="project" value="TreeGrafter"/>
</dbReference>
<dbReference type="OrthoDB" id="427186at2759"/>
<keyword evidence="6 7" id="KW-0788">Thiol protease</keyword>
<dbReference type="EC" id="3.4.19.12" evidence="8"/>
<dbReference type="Gene3D" id="3.40.532.10">
    <property type="entry name" value="Peptidase C12, ubiquitin carboxyl-terminal hydrolase"/>
    <property type="match status" value="1"/>
</dbReference>